<name>A0A8H4LYW8_9HYPO</name>
<gene>
    <name evidence="1" type="ORF">G6O67_004447</name>
</gene>
<reference evidence="1 2" key="1">
    <citation type="journal article" date="2020" name="Genome Biol. Evol.">
        <title>A new high-quality draft genome assembly of the Chinese cordyceps Ophiocordyceps sinensis.</title>
        <authorList>
            <person name="Shu R."/>
            <person name="Zhang J."/>
            <person name="Meng Q."/>
            <person name="Zhang H."/>
            <person name="Zhou G."/>
            <person name="Li M."/>
            <person name="Wu P."/>
            <person name="Zhao Y."/>
            <person name="Chen C."/>
            <person name="Qin Q."/>
        </authorList>
    </citation>
    <scope>NUCLEOTIDE SEQUENCE [LARGE SCALE GENOMIC DNA]</scope>
    <source>
        <strain evidence="1 2">IOZ07</strain>
    </source>
</reference>
<evidence type="ECO:0000313" key="1">
    <source>
        <dbReference type="EMBL" id="KAF4508009.1"/>
    </source>
</evidence>
<sequence>MGMLLFSGRQVKSLTNQLPFVVTMTEAAESHGYTGKGHRLQRMLGSTTEMITFAAPTFTFGNDIYKRRYAGGMTNFAIDSNQGGIHWGASSSTTTANARQ</sequence>
<organism evidence="1 2">
    <name type="scientific">Ophiocordyceps sinensis</name>
    <dbReference type="NCBI Taxonomy" id="72228"/>
    <lineage>
        <taxon>Eukaryota</taxon>
        <taxon>Fungi</taxon>
        <taxon>Dikarya</taxon>
        <taxon>Ascomycota</taxon>
        <taxon>Pezizomycotina</taxon>
        <taxon>Sordariomycetes</taxon>
        <taxon>Hypocreomycetidae</taxon>
        <taxon>Hypocreales</taxon>
        <taxon>Ophiocordycipitaceae</taxon>
        <taxon>Ophiocordyceps</taxon>
    </lineage>
</organism>
<dbReference type="Proteomes" id="UP000557566">
    <property type="component" value="Unassembled WGS sequence"/>
</dbReference>
<dbReference type="AlphaFoldDB" id="A0A8H4LYW8"/>
<comment type="caution">
    <text evidence="1">The sequence shown here is derived from an EMBL/GenBank/DDBJ whole genome shotgun (WGS) entry which is preliminary data.</text>
</comment>
<evidence type="ECO:0000313" key="2">
    <source>
        <dbReference type="Proteomes" id="UP000557566"/>
    </source>
</evidence>
<dbReference type="EMBL" id="JAAVMX010000005">
    <property type="protein sequence ID" value="KAF4508009.1"/>
    <property type="molecule type" value="Genomic_DNA"/>
</dbReference>
<accession>A0A8H4LYW8</accession>
<keyword evidence="2" id="KW-1185">Reference proteome</keyword>
<protein>
    <submittedName>
        <fullName evidence="1">Uncharacterized protein</fullName>
    </submittedName>
</protein>
<proteinExistence type="predicted"/>